<dbReference type="CDD" id="cd00067">
    <property type="entry name" value="GAL4"/>
    <property type="match status" value="1"/>
</dbReference>
<evidence type="ECO:0000256" key="5">
    <source>
        <dbReference type="ARBA" id="ARBA00022692"/>
    </source>
</evidence>
<keyword evidence="10 12" id="KW-0472">Membrane</keyword>
<dbReference type="GO" id="GO:0071949">
    <property type="term" value="F:FAD binding"/>
    <property type="evidence" value="ECO:0007669"/>
    <property type="project" value="InterPro"/>
</dbReference>
<dbReference type="PANTHER" id="PTHR47356:SF2">
    <property type="entry name" value="FAD-BINDING DOMAIN-CONTAINING PROTEIN-RELATED"/>
    <property type="match status" value="1"/>
</dbReference>
<protein>
    <submittedName>
        <fullName evidence="15">FAD binding domain-containing protein</fullName>
    </submittedName>
</protein>
<keyword evidence="7 12" id="KW-1133">Transmembrane helix</keyword>
<comment type="subcellular location">
    <subcellularLocation>
        <location evidence="2">Membrane</location>
    </subcellularLocation>
</comment>
<feature type="transmembrane region" description="Helical" evidence="12">
    <location>
        <begin position="540"/>
        <end position="562"/>
    </location>
</feature>
<feature type="transmembrane region" description="Helical" evidence="12">
    <location>
        <begin position="568"/>
        <end position="589"/>
    </location>
</feature>
<evidence type="ECO:0000256" key="9">
    <source>
        <dbReference type="ARBA" id="ARBA00023033"/>
    </source>
</evidence>
<gene>
    <name evidence="15" type="ORF">FMUND_1559</name>
</gene>
<dbReference type="InterPro" id="IPR001138">
    <property type="entry name" value="Zn2Cys6_DnaBD"/>
</dbReference>
<evidence type="ECO:0000256" key="1">
    <source>
        <dbReference type="ARBA" id="ARBA00001974"/>
    </source>
</evidence>
<evidence type="ECO:0000256" key="4">
    <source>
        <dbReference type="ARBA" id="ARBA00022630"/>
    </source>
</evidence>
<dbReference type="InterPro" id="IPR002938">
    <property type="entry name" value="FAD-bd"/>
</dbReference>
<feature type="transmembrane region" description="Helical" evidence="12">
    <location>
        <begin position="510"/>
        <end position="528"/>
    </location>
</feature>
<evidence type="ECO:0000256" key="6">
    <source>
        <dbReference type="ARBA" id="ARBA00022827"/>
    </source>
</evidence>
<dbReference type="Pfam" id="PF00172">
    <property type="entry name" value="Zn_clus"/>
    <property type="match status" value="1"/>
</dbReference>
<comment type="similarity">
    <text evidence="3">Belongs to the paxM FAD-dependent monooxygenase family.</text>
</comment>
<keyword evidence="4" id="KW-0285">Flavoprotein</keyword>
<keyword evidence="11" id="KW-0539">Nucleus</keyword>
<dbReference type="Pfam" id="PF00083">
    <property type="entry name" value="Sugar_tr"/>
    <property type="match status" value="1"/>
</dbReference>
<dbReference type="OrthoDB" id="2431938at2759"/>
<dbReference type="SUPFAM" id="SSF103473">
    <property type="entry name" value="MFS general substrate transporter"/>
    <property type="match status" value="1"/>
</dbReference>
<evidence type="ECO:0000256" key="8">
    <source>
        <dbReference type="ARBA" id="ARBA00023002"/>
    </source>
</evidence>
<proteinExistence type="inferred from homology"/>
<comment type="caution">
    <text evidence="15">The sequence shown here is derived from an EMBL/GenBank/DDBJ whole genome shotgun (WGS) entry which is preliminary data.</text>
</comment>
<evidence type="ECO:0000259" key="13">
    <source>
        <dbReference type="Pfam" id="PF00172"/>
    </source>
</evidence>
<dbReference type="GO" id="GO:0022857">
    <property type="term" value="F:transmembrane transporter activity"/>
    <property type="evidence" value="ECO:0007669"/>
    <property type="project" value="InterPro"/>
</dbReference>
<name>A0A8H5Z2W1_9HYPO</name>
<comment type="cofactor">
    <cofactor evidence="1">
        <name>FAD</name>
        <dbReference type="ChEBI" id="CHEBI:57692"/>
    </cofactor>
</comment>
<dbReference type="AlphaFoldDB" id="A0A8H5Z2W1"/>
<dbReference type="Pfam" id="PF11951">
    <property type="entry name" value="Fungal_trans_2"/>
    <property type="match status" value="1"/>
</dbReference>
<dbReference type="GO" id="GO:0000981">
    <property type="term" value="F:DNA-binding transcription factor activity, RNA polymerase II-specific"/>
    <property type="evidence" value="ECO:0007669"/>
    <property type="project" value="InterPro"/>
</dbReference>
<dbReference type="SUPFAM" id="SSF53649">
    <property type="entry name" value="Alkaline phosphatase-like"/>
    <property type="match status" value="1"/>
</dbReference>
<organism evidence="15 16">
    <name type="scientific">Fusarium mundagurra</name>
    <dbReference type="NCBI Taxonomy" id="1567541"/>
    <lineage>
        <taxon>Eukaryota</taxon>
        <taxon>Fungi</taxon>
        <taxon>Dikarya</taxon>
        <taxon>Ascomycota</taxon>
        <taxon>Pezizomycotina</taxon>
        <taxon>Sordariomycetes</taxon>
        <taxon>Hypocreomycetidae</taxon>
        <taxon>Hypocreales</taxon>
        <taxon>Nectriaceae</taxon>
        <taxon>Fusarium</taxon>
        <taxon>Fusarium fujikuroi species complex</taxon>
    </lineage>
</organism>
<dbReference type="InterPro" id="IPR005828">
    <property type="entry name" value="MFS_sugar_transport-like"/>
</dbReference>
<reference evidence="15 16" key="1">
    <citation type="submission" date="2020-05" db="EMBL/GenBank/DDBJ databases">
        <title>Identification and distribution of gene clusters putatively required for synthesis of sphingolipid metabolism inhibitors in phylogenetically diverse species of the filamentous fungus Fusarium.</title>
        <authorList>
            <person name="Kim H.-S."/>
            <person name="Busman M."/>
            <person name="Brown D.W."/>
            <person name="Divon H."/>
            <person name="Uhlig S."/>
            <person name="Proctor R.H."/>
        </authorList>
    </citation>
    <scope>NUCLEOTIDE SEQUENCE [LARGE SCALE GENOMIC DNA]</scope>
    <source>
        <strain evidence="15 16">NRRL 66235</strain>
    </source>
</reference>
<dbReference type="Gene3D" id="3.40.720.10">
    <property type="entry name" value="Alkaline Phosphatase, subunit A"/>
    <property type="match status" value="1"/>
</dbReference>
<evidence type="ECO:0000256" key="11">
    <source>
        <dbReference type="ARBA" id="ARBA00023242"/>
    </source>
</evidence>
<sequence>MSSNNAFKVIVVGGGPVGLTAAHSLSQAKLDFVVLERRAKIVEDAGSNLVLLPIGLRVLGQLGMLPAIESVSSPMSRFRRIDHDGRDLGDTLWFTYFKENHGAYPRVISRHDLMQTLHDGLPAEAQAKLLPGKKVIDVSSGPEGVTATCADGTSYTGTVLVGADGAHSRVRDLMRTAALQALTTTEDKINEAEPFLTTYRAMWVRFPTVPPIKAGDASETHGKNCTLQLFAGEDTSVIGVYERMEKPTREGVRYNQEDEDKFIERWGHLPIIEGGLTIKDAYVNRTQAGMVNLEEGVVKNWSWDRIVLVGDAAHKFTPSTGAGCNNGIVDVVALANELYHAFKAIRASDPDAFPTREQVLAAFDGYQLARFDTVKAGLAGASQATGAATWADATHKFVDRHILSKQSLQKFFSNRNAPGLARTPVFEYVTVTYSDTRVPRLSPGKTCGYEEDINVPLYIRGPHIPVGQDSDLMTTHTYLLSTFFKMAGILQYDEFDGTPIPLTLEDKNKALVAGCAGGMMGTSVMVYMSEVALPQFRGALLGSFSLVFTLGQVFLAIALKVLKETNPMAFRHIFYFVFTGLWLFPMLYLPETPYGRVLGNRQIRQRKLRLETLFTSKINMNRAVISTLPFTFQNVVGVPLMFGYTTYFFQLAGVSDPLLGNIVKQTVLVVGIIISFYTVDKVDRRTLVIGGGATIATICLIVGGLGFMEQTSASGMALVALCSLWAFVYANTLAPIGWISLVEISSPTLRAKTTSIAVTIQYATGILFCDEKHPQCSRCLKLGKICSGYRDQSSLLFRDETSKTKDKIRHRERLKPGRETQWKKNADLSVMETSFMKHGAPRPLSLPSKEDIAICYFYNSTVKNLSVHDPTLSLQEQLPRLHAASRQDSALHLALEAVSFVASAEIIPHATRLGLNRYLKAVQALREEIQDVELSSDYQALYGVLLLCGYETMTGHLSIPSAWGTHVDGALALLKLRATRVDSPFSRSMYFFVQKNVVMSQMQICQPVDDLFTQELPTSCQDPEIRLLSIAASIPRLQHQSVDLGQVATIDIERIVYDAKALELRLSTWVEGLPPTWSYATALSISRDAHSEYAPRSVHRYAHFYTARVWNFYRVSQLILLSIRLRASTILPSALDTGKITERMVALVEDICATVPYLQGKDLCKMNLQFVTFTNHKTQEASLLNSGSAAKRAGNEQTGKFSLVWPLYVACSARGVPQEQKDWMRKQLRCLAQSGVPIAQTVCNAESQILLGRPEVFRFDCV</sequence>
<dbReference type="Proteomes" id="UP000544331">
    <property type="component" value="Unassembled WGS sequence"/>
</dbReference>
<evidence type="ECO:0000256" key="7">
    <source>
        <dbReference type="ARBA" id="ARBA00022989"/>
    </source>
</evidence>
<dbReference type="InterPro" id="IPR050562">
    <property type="entry name" value="FAD_mOase_fung"/>
</dbReference>
<dbReference type="Gene3D" id="3.50.50.60">
    <property type="entry name" value="FAD/NAD(P)-binding domain"/>
    <property type="match status" value="1"/>
</dbReference>
<keyword evidence="16" id="KW-1185">Reference proteome</keyword>
<evidence type="ECO:0000313" key="16">
    <source>
        <dbReference type="Proteomes" id="UP000544331"/>
    </source>
</evidence>
<evidence type="ECO:0000256" key="3">
    <source>
        <dbReference type="ARBA" id="ARBA00007992"/>
    </source>
</evidence>
<accession>A0A8H5Z2W1</accession>
<dbReference type="InterPro" id="IPR017850">
    <property type="entry name" value="Alkaline_phosphatase_core_sf"/>
</dbReference>
<feature type="domain" description="FAD-binding" evidence="14">
    <location>
        <begin position="8"/>
        <end position="343"/>
    </location>
</feature>
<dbReference type="EMBL" id="JAAOAN010000058">
    <property type="protein sequence ID" value="KAF5723740.1"/>
    <property type="molecule type" value="Genomic_DNA"/>
</dbReference>
<keyword evidence="8" id="KW-0560">Oxidoreductase</keyword>
<evidence type="ECO:0000259" key="14">
    <source>
        <dbReference type="Pfam" id="PF01494"/>
    </source>
</evidence>
<dbReference type="GO" id="GO:0008270">
    <property type="term" value="F:zinc ion binding"/>
    <property type="evidence" value="ECO:0007669"/>
    <property type="project" value="InterPro"/>
</dbReference>
<keyword evidence="6" id="KW-0274">FAD</keyword>
<evidence type="ECO:0000256" key="12">
    <source>
        <dbReference type="SAM" id="Phobius"/>
    </source>
</evidence>
<dbReference type="PANTHER" id="PTHR47356">
    <property type="entry name" value="FAD-DEPENDENT MONOOXYGENASE ASQG-RELATED"/>
    <property type="match status" value="1"/>
</dbReference>
<dbReference type="InterPro" id="IPR036259">
    <property type="entry name" value="MFS_trans_sf"/>
</dbReference>
<feature type="transmembrane region" description="Helical" evidence="12">
    <location>
        <begin position="662"/>
        <end position="679"/>
    </location>
</feature>
<keyword evidence="9" id="KW-0503">Monooxygenase</keyword>
<feature type="domain" description="Zn(2)-C6 fungal-type" evidence="13">
    <location>
        <begin position="769"/>
        <end position="793"/>
    </location>
</feature>
<dbReference type="Pfam" id="PF01494">
    <property type="entry name" value="FAD_binding_3"/>
    <property type="match status" value="1"/>
</dbReference>
<feature type="transmembrane region" description="Helical" evidence="12">
    <location>
        <begin position="686"/>
        <end position="708"/>
    </location>
</feature>
<keyword evidence="5 12" id="KW-0812">Transmembrane</keyword>
<evidence type="ECO:0000256" key="2">
    <source>
        <dbReference type="ARBA" id="ARBA00004370"/>
    </source>
</evidence>
<dbReference type="GO" id="GO:0004497">
    <property type="term" value="F:monooxygenase activity"/>
    <property type="evidence" value="ECO:0007669"/>
    <property type="project" value="UniProtKB-KW"/>
</dbReference>
<dbReference type="SUPFAM" id="SSF51905">
    <property type="entry name" value="FAD/NAD(P)-binding domain"/>
    <property type="match status" value="1"/>
</dbReference>
<dbReference type="GO" id="GO:0016020">
    <property type="term" value="C:membrane"/>
    <property type="evidence" value="ECO:0007669"/>
    <property type="project" value="UniProtKB-SubCell"/>
</dbReference>
<dbReference type="InterPro" id="IPR021858">
    <property type="entry name" value="Fun_TF"/>
</dbReference>
<dbReference type="PRINTS" id="PR00420">
    <property type="entry name" value="RNGMNOXGNASE"/>
</dbReference>
<dbReference type="InterPro" id="IPR036188">
    <property type="entry name" value="FAD/NAD-bd_sf"/>
</dbReference>
<evidence type="ECO:0000256" key="10">
    <source>
        <dbReference type="ARBA" id="ARBA00023136"/>
    </source>
</evidence>
<evidence type="ECO:0000313" key="15">
    <source>
        <dbReference type="EMBL" id="KAF5723740.1"/>
    </source>
</evidence>
<dbReference type="Gene3D" id="1.20.1250.20">
    <property type="entry name" value="MFS general substrate transporter like domains"/>
    <property type="match status" value="2"/>
</dbReference>
<feature type="transmembrane region" description="Helical" evidence="12">
    <location>
        <begin position="623"/>
        <end position="642"/>
    </location>
</feature>